<dbReference type="RefSeq" id="WP_204893651.1">
    <property type="nucleotide sequence ID" value="NZ_JBHUFW010000014.1"/>
</dbReference>
<reference evidence="5" key="1">
    <citation type="journal article" date="2019" name="Int. J. Syst. Evol. Microbiol.">
        <title>The Global Catalogue of Microorganisms (GCM) 10K type strain sequencing project: providing services to taxonomists for standard genome sequencing and annotation.</title>
        <authorList>
            <consortium name="The Broad Institute Genomics Platform"/>
            <consortium name="The Broad Institute Genome Sequencing Center for Infectious Disease"/>
            <person name="Wu L."/>
            <person name="Ma J."/>
        </authorList>
    </citation>
    <scope>NUCLEOTIDE SEQUENCE [LARGE SCALE GENOMIC DNA]</scope>
    <source>
        <strain evidence="5">CGMCC 1.15475</strain>
    </source>
</reference>
<dbReference type="InterPro" id="IPR003148">
    <property type="entry name" value="RCK_N"/>
</dbReference>
<evidence type="ECO:0000256" key="1">
    <source>
        <dbReference type="ARBA" id="ARBA00004651"/>
    </source>
</evidence>
<sequence>MIIRRVFYKLTSLSWLILTWSTILLIVFTTILLPVIEPETFTNYLDSFWFTMTTILTVGYGDISPATSAGKIYTILFLYVLGIGLFATFIGKAFDSFGLLRKRREGGDLMFEEKNHIVIIDWSHKAEIAIKEILARDPKRMIVVIDKLEKAKELHDRIHYVRGNATESETLNKANIRHAKAVLIFADDNIGDQMLTDGKSLMIACAVERIAPGVHTTVEVEREEHVENFSHVKIDKFILANGTIAKAAVDSIF</sequence>
<evidence type="ECO:0000313" key="4">
    <source>
        <dbReference type="EMBL" id="MFD1864565.1"/>
    </source>
</evidence>
<dbReference type="InterPro" id="IPR050721">
    <property type="entry name" value="Trk_Ktr_HKT_K-transport"/>
</dbReference>
<dbReference type="GO" id="GO:0034220">
    <property type="term" value="P:monoatomic ion transmembrane transport"/>
    <property type="evidence" value="ECO:0007669"/>
    <property type="project" value="UniProtKB-KW"/>
</dbReference>
<gene>
    <name evidence="4" type="ORF">ACFSDB_16805</name>
</gene>
<organism evidence="4 5">
    <name type="scientific">Planococcus chinensis</name>
    <dbReference type="NCBI Taxonomy" id="272917"/>
    <lineage>
        <taxon>Bacteria</taxon>
        <taxon>Bacillati</taxon>
        <taxon>Bacillota</taxon>
        <taxon>Bacilli</taxon>
        <taxon>Bacillales</taxon>
        <taxon>Caryophanaceae</taxon>
        <taxon>Planococcus</taxon>
    </lineage>
</organism>
<keyword evidence="2" id="KW-0472">Membrane</keyword>
<keyword evidence="4" id="KW-0407">Ion channel</keyword>
<comment type="caution">
    <text evidence="4">The sequence shown here is derived from an EMBL/GenBank/DDBJ whole genome shotgun (WGS) entry which is preliminary data.</text>
</comment>
<dbReference type="SUPFAM" id="SSF51735">
    <property type="entry name" value="NAD(P)-binding Rossmann-fold domains"/>
    <property type="match status" value="1"/>
</dbReference>
<dbReference type="InterPro" id="IPR013099">
    <property type="entry name" value="K_chnl_dom"/>
</dbReference>
<dbReference type="Pfam" id="PF02254">
    <property type="entry name" value="TrkA_N"/>
    <property type="match status" value="1"/>
</dbReference>
<dbReference type="PANTHER" id="PTHR43833:SF9">
    <property type="entry name" value="POTASSIUM CHANNEL PROTEIN YUGO-RELATED"/>
    <property type="match status" value="1"/>
</dbReference>
<dbReference type="EMBL" id="JBHUFW010000014">
    <property type="protein sequence ID" value="MFD1864565.1"/>
    <property type="molecule type" value="Genomic_DNA"/>
</dbReference>
<keyword evidence="2" id="KW-0812">Transmembrane</keyword>
<keyword evidence="4" id="KW-0406">Ion transport</keyword>
<dbReference type="Proteomes" id="UP001597273">
    <property type="component" value="Unassembled WGS sequence"/>
</dbReference>
<keyword evidence="4" id="KW-0813">Transport</keyword>
<keyword evidence="2" id="KW-1133">Transmembrane helix</keyword>
<dbReference type="InterPro" id="IPR036291">
    <property type="entry name" value="NAD(P)-bd_dom_sf"/>
</dbReference>
<comment type="subcellular location">
    <subcellularLocation>
        <location evidence="1">Cell membrane</location>
        <topology evidence="1">Multi-pass membrane protein</topology>
    </subcellularLocation>
</comment>
<dbReference type="Gene3D" id="1.10.287.70">
    <property type="match status" value="1"/>
</dbReference>
<dbReference type="SUPFAM" id="SSF81324">
    <property type="entry name" value="Voltage-gated potassium channels"/>
    <property type="match status" value="1"/>
</dbReference>
<protein>
    <submittedName>
        <fullName evidence="4">Potassium channel family protein</fullName>
    </submittedName>
</protein>
<dbReference type="Pfam" id="PF07885">
    <property type="entry name" value="Ion_trans_2"/>
    <property type="match status" value="1"/>
</dbReference>
<accession>A0ABW4QLU6</accession>
<dbReference type="Gene3D" id="3.40.50.720">
    <property type="entry name" value="NAD(P)-binding Rossmann-like Domain"/>
    <property type="match status" value="1"/>
</dbReference>
<evidence type="ECO:0000259" key="3">
    <source>
        <dbReference type="PROSITE" id="PS51201"/>
    </source>
</evidence>
<feature type="transmembrane region" description="Helical" evidence="2">
    <location>
        <begin position="72"/>
        <end position="94"/>
    </location>
</feature>
<proteinExistence type="predicted"/>
<dbReference type="PANTHER" id="PTHR43833">
    <property type="entry name" value="POTASSIUM CHANNEL PROTEIN 2-RELATED-RELATED"/>
    <property type="match status" value="1"/>
</dbReference>
<feature type="domain" description="RCK N-terminal" evidence="3">
    <location>
        <begin position="114"/>
        <end position="239"/>
    </location>
</feature>
<dbReference type="PROSITE" id="PS51201">
    <property type="entry name" value="RCK_N"/>
    <property type="match status" value="1"/>
</dbReference>
<keyword evidence="5" id="KW-1185">Reference proteome</keyword>
<feature type="transmembrane region" description="Helical" evidence="2">
    <location>
        <begin position="12"/>
        <end position="36"/>
    </location>
</feature>
<evidence type="ECO:0000256" key="2">
    <source>
        <dbReference type="SAM" id="Phobius"/>
    </source>
</evidence>
<name>A0ABW4QLU6_9BACL</name>
<evidence type="ECO:0000313" key="5">
    <source>
        <dbReference type="Proteomes" id="UP001597273"/>
    </source>
</evidence>